<keyword evidence="1" id="KW-0175">Coiled coil</keyword>
<gene>
    <name evidence="3" type="ORF">FIESC28_11167</name>
</gene>
<evidence type="ECO:0000313" key="3">
    <source>
        <dbReference type="EMBL" id="RBR06152.1"/>
    </source>
</evidence>
<dbReference type="GeneID" id="42000590"/>
<dbReference type="EMBL" id="QKXC01000361">
    <property type="protein sequence ID" value="RBR06152.1"/>
    <property type="molecule type" value="Genomic_DNA"/>
</dbReference>
<organism evidence="3 4">
    <name type="scientific">Fusarium coffeatum</name>
    <dbReference type="NCBI Taxonomy" id="231269"/>
    <lineage>
        <taxon>Eukaryota</taxon>
        <taxon>Fungi</taxon>
        <taxon>Dikarya</taxon>
        <taxon>Ascomycota</taxon>
        <taxon>Pezizomycotina</taxon>
        <taxon>Sordariomycetes</taxon>
        <taxon>Hypocreomycetidae</taxon>
        <taxon>Hypocreales</taxon>
        <taxon>Nectriaceae</taxon>
        <taxon>Fusarium</taxon>
        <taxon>Fusarium incarnatum-equiseti species complex</taxon>
    </lineage>
</organism>
<accession>A0A366QN37</accession>
<proteinExistence type="predicted"/>
<evidence type="ECO:0000313" key="4">
    <source>
        <dbReference type="Proteomes" id="UP000253153"/>
    </source>
</evidence>
<feature type="coiled-coil region" evidence="1">
    <location>
        <begin position="311"/>
        <end position="338"/>
    </location>
</feature>
<reference evidence="3 4" key="1">
    <citation type="submission" date="2018-06" db="EMBL/GenBank/DDBJ databases">
        <title>Fusarium incarnatum-equiseti species complex species 28.</title>
        <authorList>
            <person name="Gardiner D.M."/>
        </authorList>
    </citation>
    <scope>NUCLEOTIDE SEQUENCE [LARGE SCALE GENOMIC DNA]</scope>
    <source>
        <strain evidence="3 4">FIESC_28</strain>
    </source>
</reference>
<name>A0A366QN37_9HYPO</name>
<dbReference type="RefSeq" id="XP_031010650.1">
    <property type="nucleotide sequence ID" value="XM_031165294.1"/>
</dbReference>
<dbReference type="Proteomes" id="UP000253153">
    <property type="component" value="Unassembled WGS sequence"/>
</dbReference>
<dbReference type="AlphaFoldDB" id="A0A366QN37"/>
<evidence type="ECO:0000256" key="2">
    <source>
        <dbReference type="SAM" id="MobiDB-lite"/>
    </source>
</evidence>
<evidence type="ECO:0000256" key="1">
    <source>
        <dbReference type="SAM" id="Coils"/>
    </source>
</evidence>
<feature type="region of interest" description="Disordered" evidence="2">
    <location>
        <begin position="1"/>
        <end position="20"/>
    </location>
</feature>
<comment type="caution">
    <text evidence="3">The sequence shown here is derived from an EMBL/GenBank/DDBJ whole genome shotgun (WGS) entry which is preliminary data.</text>
</comment>
<keyword evidence="4" id="KW-1185">Reference proteome</keyword>
<dbReference type="OrthoDB" id="3231000at2759"/>
<sequence>MPISTSVDSHVGPLPSLASNSQRALESGKSLLSDENNVVLTVIDAPFDSSKPQDSMTFRSNDDIEGRLNNLPPQPLETARVFEVTVHNDFVITGIRNSKGPEKPRPARHALMSYLQSMYMRPLEERHISRWLNDPLLVNDIGSISSQWCQDVGGHEQLHRVVNRMSLQQHPLDFDVQPRDSYMTCAKDGDSKLIVVILSFLMNLILNKVRTKAIVSHRNDCTMDKKEKALLQIAIHSNPHLQVPLGLFEPRLSTPSKEAFKGIEDAEGIWRNLANIKDSIFLILKCLEYDDKTERKRAIPESLQRRIREIKELCDERANNAQRALDALNCQLDYLTKRHAIQEAKSIKTLTFLASVYLPLSWEEVEVWREEGNVVQGTSLVPVVLD</sequence>
<protein>
    <submittedName>
        <fullName evidence="3">Uncharacterized protein</fullName>
    </submittedName>
</protein>